<evidence type="ECO:0000259" key="16">
    <source>
        <dbReference type="PROSITE" id="PS01186"/>
    </source>
</evidence>
<evidence type="ECO:0000256" key="4">
    <source>
        <dbReference type="ARBA" id="ARBA00022583"/>
    </source>
</evidence>
<dbReference type="GO" id="GO:0043235">
    <property type="term" value="C:receptor complex"/>
    <property type="evidence" value="ECO:0007669"/>
    <property type="project" value="TreeGrafter"/>
</dbReference>
<dbReference type="PROSITE" id="PS51120">
    <property type="entry name" value="LDLRB"/>
    <property type="match status" value="3"/>
</dbReference>
<evidence type="ECO:0000313" key="17">
    <source>
        <dbReference type="EMBL" id="JAS18089.1"/>
    </source>
</evidence>
<feature type="disulfide bond" evidence="13">
    <location>
        <begin position="39"/>
        <end position="51"/>
    </location>
</feature>
<comment type="caution">
    <text evidence="13">Lacks conserved residue(s) required for the propagation of feature annotation.</text>
</comment>
<evidence type="ECO:0000256" key="8">
    <source>
        <dbReference type="ARBA" id="ARBA00022989"/>
    </source>
</evidence>
<keyword evidence="9" id="KW-0472">Membrane</keyword>
<feature type="disulfide bond" evidence="13">
    <location>
        <begin position="86"/>
        <end position="104"/>
    </location>
</feature>
<name>A0A1B6CX71_9HEMI</name>
<keyword evidence="3" id="KW-0245">EGF-like domain</keyword>
<evidence type="ECO:0000256" key="12">
    <source>
        <dbReference type="ARBA" id="ARBA00023180"/>
    </source>
</evidence>
<dbReference type="SUPFAM" id="SSF63825">
    <property type="entry name" value="YWTD domain"/>
    <property type="match status" value="3"/>
</dbReference>
<dbReference type="CDD" id="cd00054">
    <property type="entry name" value="EGF_CA"/>
    <property type="match status" value="2"/>
</dbReference>
<feature type="disulfide bond" evidence="13">
    <location>
        <begin position="1034"/>
        <end position="1046"/>
    </location>
</feature>
<keyword evidence="8" id="KW-1133">Transmembrane helix</keyword>
<feature type="repeat" description="LDL-receptor class B" evidence="14">
    <location>
        <begin position="499"/>
        <end position="542"/>
    </location>
</feature>
<evidence type="ECO:0000256" key="7">
    <source>
        <dbReference type="ARBA" id="ARBA00022737"/>
    </source>
</evidence>
<dbReference type="FunFam" id="2.10.25.10:FF:000009">
    <property type="entry name" value="Low-density lipoprotein receptor isoform 1"/>
    <property type="match status" value="1"/>
</dbReference>
<dbReference type="InterPro" id="IPR036055">
    <property type="entry name" value="LDL_receptor-like_sf"/>
</dbReference>
<dbReference type="PROSITE" id="PS01209">
    <property type="entry name" value="LDLRA_1"/>
    <property type="match status" value="9"/>
</dbReference>
<dbReference type="PROSITE" id="PS50068">
    <property type="entry name" value="LDLRA_2"/>
    <property type="match status" value="13"/>
</dbReference>
<sequence>MVWTDINFLPQILGILCIFVILGDCNEEYDISGHHGQGCHPNLFECVSGECLDLKYHCDGIEQCKDKSDEENCDFFNCIGPNWFKCKTGRCIKQTFLCDGNDDCNDFSDENNCPDIYEHFMEVSDCPPSKFKCVKDGSCIPENWACDGHANCIDGSDEVEGCMGKVHCNGNIFCNNTHHCIEKDFLCDGVDDCGDGEDERNCFNNVALNDCTIENHKFQCKDKSHCIDLDKVCDHTPDCFDLSDENGKCYDINQCVLAKCPNNCSLTPTGPVCFCPYGSKLVGENCIDIDECLEFGKCDQHCLNIKNGYNCFCEPGYELASDGHTCIVEDGEGLLLFTTQNQIFGFTLKSETYFPISHVNRAIGVAYDGQYVYWTNTVNTIVRSLKNGSDLTVVVDSGLLLPEDLAIDLITKNIYFTDSIQQHIGVCSNDGFSCTILHNKDIDKPRGICLQIKEGLMYWTDWGARPLIARSGMDGSDVTDFVTTNLDWPNGITIDYGNDRLYWVDAKQLVIESIKLDGSDRRMVLDKAALKHPFSVAVFEDSLYWSDLEGNEIQACNKFTGKNVRSIVRQTKNLIYGIHVYHDSIKHSHSLENPCKYAGCTDMCLLAPVSRPLRYTCACPEDKFLAANGHQCNSGKRFPSIMVGIGNTLIQVEPKKLGKMRFHEHVLSEVEKIGALAYDELTGNIIISDSAAKKFFSVDLNTGYSTHLLSGDIGKVEGIDVDPLGHNMYWVDSERLTVEIISLKSLERTVLLRDFGGDSPVDIALAPNKGFMFIALSGPRGTHIDRFYMNGHNRVHLVDSDLIGPAINLAYNKYADKLFWVDSGSGLIERGDIDGLERYSFIKSYNTPKLLTTLENGIFWVSYGIPTLEYANIFEENPALKEIALNAKIGSDYLRITAVKDRIAAASHRCQTNNGGCSHFCLIIPNDNVCGCPNGLSLQTDGLTCEKPMQCSTRQFHCKTGECIPDSLRCDYKNDCPEGDDELHCAHYSIQCPKGQFSCLNGEKCVDDQEKCNGHAVCYDGSDEHNCHLLNMSCYQGNFKCRSGECIPSRFKCDGSQDCNDASDENGCEKVTCGSNEFRCINGGCIPSSWECDGEFDCKDGSDEANSKCESKKTCSPSSFRCDNGGCVESILRCNGADDCGDSSDESVCSSQYFNNDDDFDNLNTDIAGHIIDDSVTLEVIHNCKEKSEFKCESQPEKCLPIEAKCNGTSECLRGEDETNCSGCSNDEFECVENKRCILREWICDNTNDCIDNSDEDPFMCKYHNKTLLTKLKGPAILCSNFQCKNGHQCLPYNKVCDGHQDCTDGSDEGAKCGKSCMNSGCQELCRETPYGPHCECPPGFQLMGDARSCTDIDECKAETFCSQYCTNSPGGFQCSCTPDYLLRDDKMTCKSIGEKMKFIYAMGNQIRYITQTYSAVGVIYNSRTELRVSGLDFIARKNLVFWTSDVSGTLTKINLDKKEEIEVITNLIRPTRMSVDWLTENVYFIENYSHIKLCHFGVKKCSVVYSAKFGNKIMSLAVDPITRLMFWSEENFSYNLVGHEYPITGIKRSDLAGVNLTTIIDFDMQRISDIVVDSLHSVIYWLETHNGTVDRSSLTGINRQTLFHTPDIPIELALFEDRIYWLVKAAQPKRQRELEDYGNIWHCGISGPKLWQCDVAKIIPKNILGRPYQFRIFHTALQQQEKKPLSNKKLFSFVCSNPIRHILPL</sequence>
<evidence type="ECO:0000256" key="5">
    <source>
        <dbReference type="ARBA" id="ARBA00022692"/>
    </source>
</evidence>
<dbReference type="SMART" id="SM00192">
    <property type="entry name" value="LDLa"/>
    <property type="match status" value="13"/>
</dbReference>
<evidence type="ECO:0000256" key="15">
    <source>
        <dbReference type="SAM" id="SignalP"/>
    </source>
</evidence>
<dbReference type="PROSITE" id="PS00010">
    <property type="entry name" value="ASX_HYDROXYL"/>
    <property type="match status" value="1"/>
</dbReference>
<dbReference type="InterPro" id="IPR051221">
    <property type="entry name" value="LDLR-related"/>
</dbReference>
<keyword evidence="7" id="KW-0677">Repeat</keyword>
<feature type="repeat" description="LDL-receptor class B" evidence="14">
    <location>
        <begin position="370"/>
        <end position="411"/>
    </location>
</feature>
<protein>
    <recommendedName>
        <fullName evidence="16">EGF-like domain-containing protein</fullName>
    </recommendedName>
</protein>
<dbReference type="Gene3D" id="4.10.400.10">
    <property type="entry name" value="Low-density Lipoprotein Receptor"/>
    <property type="match status" value="13"/>
</dbReference>
<dbReference type="InterPro" id="IPR000152">
    <property type="entry name" value="EGF-type_Asp/Asn_hydroxyl_site"/>
</dbReference>
<evidence type="ECO:0000256" key="13">
    <source>
        <dbReference type="PROSITE-ProRule" id="PRU00124"/>
    </source>
</evidence>
<dbReference type="Pfam" id="PF00058">
    <property type="entry name" value="Ldl_recept_b"/>
    <property type="match status" value="2"/>
</dbReference>
<comment type="similarity">
    <text evidence="2">Belongs to the LDLR family.</text>
</comment>
<dbReference type="Pfam" id="PF14670">
    <property type="entry name" value="FXa_inhibition"/>
    <property type="match status" value="1"/>
</dbReference>
<dbReference type="SUPFAM" id="SSF57196">
    <property type="entry name" value="EGF/Laminin"/>
    <property type="match status" value="3"/>
</dbReference>
<dbReference type="Pfam" id="PF12662">
    <property type="entry name" value="cEGF"/>
    <property type="match status" value="1"/>
</dbReference>
<reference evidence="17" key="1">
    <citation type="submission" date="2015-12" db="EMBL/GenBank/DDBJ databases">
        <title>De novo transcriptome assembly of four potential Pierce s Disease insect vectors from Arizona vineyards.</title>
        <authorList>
            <person name="Tassone E.E."/>
        </authorList>
    </citation>
    <scope>NUCLEOTIDE SEQUENCE</scope>
</reference>
<dbReference type="SMART" id="SM00181">
    <property type="entry name" value="EGF"/>
    <property type="match status" value="7"/>
</dbReference>
<dbReference type="InterPro" id="IPR000742">
    <property type="entry name" value="EGF"/>
</dbReference>
<keyword evidence="5" id="KW-0812">Transmembrane</keyword>
<dbReference type="PANTHER" id="PTHR22722:SF14">
    <property type="entry name" value="MEGALIN, ISOFORM A"/>
    <property type="match status" value="1"/>
</dbReference>
<gene>
    <name evidence="17" type="ORF">g.24126</name>
</gene>
<dbReference type="Gene3D" id="2.120.10.30">
    <property type="entry name" value="TolB, C-terminal domain"/>
    <property type="match status" value="3"/>
</dbReference>
<dbReference type="FunFam" id="2.120.10.30:FF:000241">
    <property type="entry name" value="Low-density lipoprotein receptor-related protein 6"/>
    <property type="match status" value="1"/>
</dbReference>
<dbReference type="Pfam" id="PF07645">
    <property type="entry name" value="EGF_CA"/>
    <property type="match status" value="1"/>
</dbReference>
<feature type="disulfide bond" evidence="13">
    <location>
        <begin position="1012"/>
        <end position="1027"/>
    </location>
</feature>
<feature type="disulfide bond" evidence="13">
    <location>
        <begin position="1115"/>
        <end position="1127"/>
    </location>
</feature>
<dbReference type="InterPro" id="IPR000033">
    <property type="entry name" value="LDLR_classB_rpt"/>
</dbReference>
<evidence type="ECO:0000256" key="3">
    <source>
        <dbReference type="ARBA" id="ARBA00022536"/>
    </source>
</evidence>
<dbReference type="Pfam" id="PF00057">
    <property type="entry name" value="Ldl_recept_a"/>
    <property type="match status" value="12"/>
</dbReference>
<feature type="disulfide bond" evidence="13">
    <location>
        <begin position="1053"/>
        <end position="1068"/>
    </location>
</feature>
<feature type="domain" description="EGF-like" evidence="16">
    <location>
        <begin position="311"/>
        <end position="326"/>
    </location>
</feature>
<dbReference type="InterPro" id="IPR011042">
    <property type="entry name" value="6-blade_b-propeller_TolB-like"/>
</dbReference>
<evidence type="ECO:0000256" key="14">
    <source>
        <dbReference type="PROSITE-ProRule" id="PRU00461"/>
    </source>
</evidence>
<dbReference type="GO" id="GO:0042562">
    <property type="term" value="F:hormone binding"/>
    <property type="evidence" value="ECO:0007669"/>
    <property type="project" value="TreeGrafter"/>
</dbReference>
<dbReference type="Gene3D" id="2.10.25.10">
    <property type="entry name" value="Laminin"/>
    <property type="match status" value="3"/>
</dbReference>
<keyword evidence="10 13" id="KW-1015">Disulfide bond</keyword>
<dbReference type="InterPro" id="IPR049883">
    <property type="entry name" value="NOTCH1_EGF-like"/>
</dbReference>
<dbReference type="GO" id="GO:0005509">
    <property type="term" value="F:calcium ion binding"/>
    <property type="evidence" value="ECO:0007669"/>
    <property type="project" value="InterPro"/>
</dbReference>
<evidence type="ECO:0000256" key="9">
    <source>
        <dbReference type="ARBA" id="ARBA00023136"/>
    </source>
</evidence>
<dbReference type="PANTHER" id="PTHR22722">
    <property type="entry name" value="LOW-DENSITY LIPOPROTEIN RECEPTOR-RELATED PROTEIN 2-RELATED"/>
    <property type="match status" value="1"/>
</dbReference>
<dbReference type="FunFam" id="4.10.400.10:FF:000024">
    <property type="entry name" value="Low-density lipoprotein RecePtor related"/>
    <property type="match status" value="1"/>
</dbReference>
<keyword evidence="12" id="KW-0325">Glycoprotein</keyword>
<dbReference type="InterPro" id="IPR002172">
    <property type="entry name" value="LDrepeatLR_classA_rpt"/>
</dbReference>
<proteinExistence type="inferred from homology"/>
<feature type="disulfide bond" evidence="13">
    <location>
        <begin position="1122"/>
        <end position="1140"/>
    </location>
</feature>
<feature type="repeat" description="LDL-receptor class B" evidence="14">
    <location>
        <begin position="455"/>
        <end position="498"/>
    </location>
</feature>
<dbReference type="SMART" id="SM00135">
    <property type="entry name" value="LY"/>
    <property type="match status" value="10"/>
</dbReference>
<dbReference type="GO" id="GO:0006898">
    <property type="term" value="P:receptor-mediated endocytosis"/>
    <property type="evidence" value="ECO:0007669"/>
    <property type="project" value="TreeGrafter"/>
</dbReference>
<accession>A0A1B6CX71</accession>
<feature type="signal peptide" evidence="15">
    <location>
        <begin position="1"/>
        <end position="25"/>
    </location>
</feature>
<dbReference type="CDD" id="cd00112">
    <property type="entry name" value="LDLa"/>
    <property type="match status" value="12"/>
</dbReference>
<evidence type="ECO:0000256" key="2">
    <source>
        <dbReference type="ARBA" id="ARBA00009939"/>
    </source>
</evidence>
<comment type="subcellular location">
    <subcellularLocation>
        <location evidence="1">Membrane</location>
        <topology evidence="1">Single-pass type I membrane protein</topology>
    </subcellularLocation>
</comment>
<keyword evidence="6 15" id="KW-0732">Signal</keyword>
<feature type="disulfide bond" evidence="13">
    <location>
        <begin position="46"/>
        <end position="64"/>
    </location>
</feature>
<dbReference type="EMBL" id="GEDC01019209">
    <property type="protein sequence ID" value="JAS18089.1"/>
    <property type="molecule type" value="Transcribed_RNA"/>
</dbReference>
<evidence type="ECO:0000256" key="10">
    <source>
        <dbReference type="ARBA" id="ARBA00023157"/>
    </source>
</evidence>
<dbReference type="InterPro" id="IPR023415">
    <property type="entry name" value="LDLR_class-A_CS"/>
</dbReference>
<dbReference type="PROSITE" id="PS01186">
    <property type="entry name" value="EGF_2"/>
    <property type="match status" value="1"/>
</dbReference>
<evidence type="ECO:0000256" key="6">
    <source>
        <dbReference type="ARBA" id="ARBA00022729"/>
    </source>
</evidence>
<feature type="disulfide bond" evidence="13">
    <location>
        <begin position="1041"/>
        <end position="1059"/>
    </location>
</feature>
<feature type="disulfide bond" evidence="13">
    <location>
        <begin position="1206"/>
        <end position="1221"/>
    </location>
</feature>
<feature type="disulfide bond" evidence="13">
    <location>
        <begin position="98"/>
        <end position="113"/>
    </location>
</feature>
<feature type="disulfide bond" evidence="13">
    <location>
        <begin position="58"/>
        <end position="73"/>
    </location>
</feature>
<dbReference type="InterPro" id="IPR018097">
    <property type="entry name" value="EGF_Ca-bd_CS"/>
</dbReference>
<feature type="disulfide bond" evidence="13">
    <location>
        <begin position="1134"/>
        <end position="1149"/>
    </location>
</feature>
<keyword evidence="4" id="KW-0254">Endocytosis</keyword>
<feature type="disulfide bond" evidence="13">
    <location>
        <begin position="1080"/>
        <end position="1098"/>
    </location>
</feature>
<feature type="disulfide bond" evidence="13">
    <location>
        <begin position="1073"/>
        <end position="1085"/>
    </location>
</feature>
<dbReference type="InterPro" id="IPR001881">
    <property type="entry name" value="EGF-like_Ca-bd_dom"/>
</dbReference>
<evidence type="ECO:0000256" key="11">
    <source>
        <dbReference type="ARBA" id="ARBA00023170"/>
    </source>
</evidence>
<feature type="disulfide bond" evidence="13">
    <location>
        <begin position="187"/>
        <end position="202"/>
    </location>
</feature>
<keyword evidence="11" id="KW-0675">Receptor</keyword>
<dbReference type="SUPFAM" id="SSF57424">
    <property type="entry name" value="LDL receptor-like module"/>
    <property type="match status" value="13"/>
</dbReference>
<dbReference type="SMART" id="SM00179">
    <property type="entry name" value="EGF_CA"/>
    <property type="match status" value="3"/>
</dbReference>
<feature type="disulfide bond" evidence="13">
    <location>
        <begin position="168"/>
        <end position="180"/>
    </location>
</feature>
<dbReference type="PRINTS" id="PR00261">
    <property type="entry name" value="LDLRECEPTOR"/>
</dbReference>
<dbReference type="GO" id="GO:0016324">
    <property type="term" value="C:apical plasma membrane"/>
    <property type="evidence" value="ECO:0007669"/>
    <property type="project" value="TreeGrafter"/>
</dbReference>
<feature type="chain" id="PRO_5008580870" description="EGF-like domain-containing protein" evidence="15">
    <location>
        <begin position="26"/>
        <end position="1706"/>
    </location>
</feature>
<dbReference type="FunFam" id="4.10.400.10:FF:000002">
    <property type="entry name" value="Low-density lipoprotein receptor-related protein 1"/>
    <property type="match status" value="1"/>
</dbReference>
<feature type="disulfide bond" evidence="13">
    <location>
        <begin position="958"/>
        <end position="976"/>
    </location>
</feature>
<feature type="disulfide bond" evidence="13">
    <location>
        <begin position="951"/>
        <end position="963"/>
    </location>
</feature>
<organism evidence="17">
    <name type="scientific">Clastoptera arizonana</name>
    <name type="common">Arizona spittle bug</name>
    <dbReference type="NCBI Taxonomy" id="38151"/>
    <lineage>
        <taxon>Eukaryota</taxon>
        <taxon>Metazoa</taxon>
        <taxon>Ecdysozoa</taxon>
        <taxon>Arthropoda</taxon>
        <taxon>Hexapoda</taxon>
        <taxon>Insecta</taxon>
        <taxon>Pterygota</taxon>
        <taxon>Neoptera</taxon>
        <taxon>Paraneoptera</taxon>
        <taxon>Hemiptera</taxon>
        <taxon>Auchenorrhyncha</taxon>
        <taxon>Cercopoidea</taxon>
        <taxon>Clastopteridae</taxon>
        <taxon>Clastoptera</taxon>
    </lineage>
</organism>
<evidence type="ECO:0000256" key="1">
    <source>
        <dbReference type="ARBA" id="ARBA00004479"/>
    </source>
</evidence>
<dbReference type="PROSITE" id="PS01187">
    <property type="entry name" value="EGF_CA"/>
    <property type="match status" value="2"/>
</dbReference>
<dbReference type="InterPro" id="IPR026823">
    <property type="entry name" value="cEGF"/>
</dbReference>
<feature type="disulfide bond" evidence="13">
    <location>
        <begin position="970"/>
        <end position="985"/>
    </location>
</feature>